<organism evidence="1">
    <name type="scientific">uncultured Caudovirales phage</name>
    <dbReference type="NCBI Taxonomy" id="2100421"/>
    <lineage>
        <taxon>Viruses</taxon>
        <taxon>Duplodnaviria</taxon>
        <taxon>Heunggongvirae</taxon>
        <taxon>Uroviricota</taxon>
        <taxon>Caudoviricetes</taxon>
        <taxon>Peduoviridae</taxon>
        <taxon>Maltschvirus</taxon>
        <taxon>Maltschvirus maltsch</taxon>
    </lineage>
</organism>
<proteinExistence type="predicted"/>
<accession>A0A6J5S4E1</accession>
<sequence length="166" mass="19678">MKDIERYVVAELRQKFGSLSLSIRNGCDEPFSVSYFNARKDGGHIKDSLSFYEVICQPVGSTRYVLGRHNDFKDAQIICNKINSSNELEDGTIATVNRVELDFSIEEIFHFCDEHRYFRSFRCTFAYILLRRSQDHQVSEDLRDYLFREFMKKHCPNEFHYLNFSD</sequence>
<name>A0A6J5S4E1_9CAUD</name>
<reference evidence="1" key="1">
    <citation type="submission" date="2020-05" db="EMBL/GenBank/DDBJ databases">
        <authorList>
            <person name="Chiriac C."/>
            <person name="Salcher M."/>
            <person name="Ghai R."/>
            <person name="Kavagutti S V."/>
        </authorList>
    </citation>
    <scope>NUCLEOTIDE SEQUENCE</scope>
</reference>
<protein>
    <submittedName>
        <fullName evidence="1">Uncharacterized protein</fullName>
    </submittedName>
</protein>
<evidence type="ECO:0000313" key="1">
    <source>
        <dbReference type="EMBL" id="CAB4202083.1"/>
    </source>
</evidence>
<gene>
    <name evidence="1" type="ORF">UFOVP1361_48</name>
</gene>
<dbReference type="EMBL" id="LR797308">
    <property type="protein sequence ID" value="CAB4202083.1"/>
    <property type="molecule type" value="Genomic_DNA"/>
</dbReference>